<accession>A0A914I3H1</accession>
<evidence type="ECO:0000313" key="1">
    <source>
        <dbReference type="Proteomes" id="UP000887572"/>
    </source>
</evidence>
<organism evidence="1 2">
    <name type="scientific">Globodera rostochiensis</name>
    <name type="common">Golden nematode worm</name>
    <name type="synonym">Heterodera rostochiensis</name>
    <dbReference type="NCBI Taxonomy" id="31243"/>
    <lineage>
        <taxon>Eukaryota</taxon>
        <taxon>Metazoa</taxon>
        <taxon>Ecdysozoa</taxon>
        <taxon>Nematoda</taxon>
        <taxon>Chromadorea</taxon>
        <taxon>Rhabditida</taxon>
        <taxon>Tylenchina</taxon>
        <taxon>Tylenchomorpha</taxon>
        <taxon>Tylenchoidea</taxon>
        <taxon>Heteroderidae</taxon>
        <taxon>Heteroderinae</taxon>
        <taxon>Globodera</taxon>
    </lineage>
</organism>
<dbReference type="Proteomes" id="UP000887572">
    <property type="component" value="Unplaced"/>
</dbReference>
<keyword evidence="1" id="KW-1185">Reference proteome</keyword>
<proteinExistence type="predicted"/>
<dbReference type="AlphaFoldDB" id="A0A914I3H1"/>
<dbReference type="WBParaSite" id="Gr19_v10_g716.t1">
    <property type="protein sequence ID" value="Gr19_v10_g716.t1"/>
    <property type="gene ID" value="Gr19_v10_g716"/>
</dbReference>
<reference evidence="2" key="1">
    <citation type="submission" date="2022-11" db="UniProtKB">
        <authorList>
            <consortium name="WormBaseParasite"/>
        </authorList>
    </citation>
    <scope>IDENTIFICATION</scope>
</reference>
<name>A0A914I3H1_GLORO</name>
<evidence type="ECO:0000313" key="2">
    <source>
        <dbReference type="WBParaSite" id="Gr19_v10_g716.t1"/>
    </source>
</evidence>
<protein>
    <submittedName>
        <fullName evidence="2">Uncharacterized protein</fullName>
    </submittedName>
</protein>
<sequence>MSKCLFYRIFIHRSGGRQKACDSLADAVSRRGSDSVRTLSPPFASPAARFVRRRRLLCTRCGACAANLLLCRY</sequence>